<name>A0A644UG87_9ZZZZ</name>
<dbReference type="NCBIfam" id="TIGR04183">
    <property type="entry name" value="Por_Secre_tail"/>
    <property type="match status" value="1"/>
</dbReference>
<sequence length="699" mass="72780">MKKNYPKMIVIAFLLMAGFAITTGMANAQVTITQWTFEGDVITPSTGSGTAALIGGTTATFATGYTGTGTGGRAWNSAAYPAQGTGSGTAGVEFLVSTSGYSTIALSWDGRHSNTSANRLRVQYTLNGSEWEDFEANEGNATNTAAGVDKGFDNGRYIADAGDTWYQRSADFSGISGVAGNASFGVRIVTEFVDGSNYGAATSTSSYSSNGTLRYDNVTFRGLGSSPMITATPSGLSGFAYLEGAGPSEVQITTLNAFNLTPASGAVTMTPSADYEYSVDGVNFTSDPGNVVYENGSFPGNGDVPVRIRLKAGLPAGSYSGVFTVTGGGAPELQIPLSGSVTTSTPASISAYILPKFIEGATPSNGNRVPFAYHATLSNLLPSSTYRFYNKIVSGSDGPDYNGAGNCIFVNPSTGEFVRTTSTSMTTPGQFGEFTTDASGSYSGWFVTEPTGNARFKPGNELFMRIMLNDGAGGTAETTRLTIAESVKSLGFYTSAADTAGTAIRGISNFTPKNFVFIYDNTAGTGRPLYGTQVETTGVSFVAGTYAEFYANDVAGTDGAWGGIVPNINAQGVKRVEERSLTTGAIVSNYTDDDGVWGTVDTKNPAGGIDNVLVINTTLGVGSPVNQMGKIFAYGKELSIQLDQVVNGHIQLINLYGQEVARYTISGSQASYTLNVPAGAYIVRILSNKGIASGKVMVR</sequence>
<organism evidence="1">
    <name type="scientific">bioreactor metagenome</name>
    <dbReference type="NCBI Taxonomy" id="1076179"/>
    <lineage>
        <taxon>unclassified sequences</taxon>
        <taxon>metagenomes</taxon>
        <taxon>ecological metagenomes</taxon>
    </lineage>
</organism>
<dbReference type="InterPro" id="IPR026444">
    <property type="entry name" value="Secre_tail"/>
</dbReference>
<reference evidence="1" key="1">
    <citation type="submission" date="2019-08" db="EMBL/GenBank/DDBJ databases">
        <authorList>
            <person name="Kucharzyk K."/>
            <person name="Murdoch R.W."/>
            <person name="Higgins S."/>
            <person name="Loffler F."/>
        </authorList>
    </citation>
    <scope>NUCLEOTIDE SEQUENCE</scope>
</reference>
<dbReference type="AlphaFoldDB" id="A0A644UG87"/>
<proteinExistence type="predicted"/>
<protein>
    <recommendedName>
        <fullName evidence="2">Secretion system C-terminal sorting domain-containing protein</fullName>
    </recommendedName>
</protein>
<accession>A0A644UG87</accession>
<dbReference type="EMBL" id="VSSQ01000112">
    <property type="protein sequence ID" value="MPL77998.1"/>
    <property type="molecule type" value="Genomic_DNA"/>
</dbReference>
<gene>
    <name evidence="1" type="ORF">SDC9_23859</name>
</gene>
<evidence type="ECO:0000313" key="1">
    <source>
        <dbReference type="EMBL" id="MPL77998.1"/>
    </source>
</evidence>
<evidence type="ECO:0008006" key="2">
    <source>
        <dbReference type="Google" id="ProtNLM"/>
    </source>
</evidence>
<comment type="caution">
    <text evidence="1">The sequence shown here is derived from an EMBL/GenBank/DDBJ whole genome shotgun (WGS) entry which is preliminary data.</text>
</comment>